<dbReference type="STRING" id="764299.STRIC_0474"/>
<dbReference type="EMBL" id="AEUX02000008">
    <property type="protein sequence ID" value="EHI68644.1"/>
    <property type="molecule type" value="Genomic_DNA"/>
</dbReference>
<comment type="caution">
    <text evidence="1">The sequence shown here is derived from an EMBL/GenBank/DDBJ whole genome shotgun (WGS) entry which is preliminary data.</text>
</comment>
<reference evidence="1 2" key="1">
    <citation type="journal article" date="2014" name="Int. J. Syst. Evol. Microbiol.">
        <title>Phylogenomics and the dynamic genome evolution of the genus Streptococcus.</title>
        <authorList>
            <consortium name="The Broad Institute Genome Sequencing Platform"/>
            <person name="Richards V.P."/>
            <person name="Palmer S.R."/>
            <person name="Pavinski Bitar P.D."/>
            <person name="Qin X."/>
            <person name="Weinstock G.M."/>
            <person name="Highlander S.K."/>
            <person name="Town C.D."/>
            <person name="Burne R.A."/>
            <person name="Stanhope M.J."/>
        </authorList>
    </citation>
    <scope>NUCLEOTIDE SEQUENCE [LARGE SCALE GENOMIC DNA]</scope>
    <source>
        <strain evidence="1 2">707-05</strain>
    </source>
</reference>
<name>G5K5Y7_9STRE</name>
<dbReference type="Pfam" id="PF11311">
    <property type="entry name" value="DUF3114"/>
    <property type="match status" value="1"/>
</dbReference>
<accession>G5K5Y7</accession>
<sequence>MKYVGKCIAFLLFLTFLWHFGQLEKERLSFESKYRAYRDLIPLFYRVQKKPQNLSIPQENQLRKDILIYSKKLVEDGWSYQAIKKGFFKELKPEKTSYSFKKHYQAIHTIGSVAFEKLWSQEPTAQTTIEAERKLKLLLKYLRMPSELSGKSQETKRLLNRFSSELDPSHPFWDRLSFLIQLYYSHEEKIPYTSLNRQIHQLRYLISSQQMQWVRNHFGGQALNDSDALAKYLATLDEEAYSLYESSRYHNKVASVTDQEGNFQPLYSDNKPQSNYKVLVHFHSEFILSESGQFLVALDPDNLTENSIINGASFNYGNQNNDLHKLLDIDPIDYFDPEFIEKVLINQDKPFAVPDIQQQADKHHPIFSRHGKSAKQLIKAAIKQFKKLLEHYQSNQQVSPAVSESH</sequence>
<evidence type="ECO:0008006" key="3">
    <source>
        <dbReference type="Google" id="ProtNLM"/>
    </source>
</evidence>
<dbReference type="AlphaFoldDB" id="G5K5Y7"/>
<dbReference type="InterPro" id="IPR021462">
    <property type="entry name" value="DUF3114"/>
</dbReference>
<evidence type="ECO:0000313" key="1">
    <source>
        <dbReference type="EMBL" id="EHI68644.1"/>
    </source>
</evidence>
<gene>
    <name evidence="1" type="ORF">STRIC_0474</name>
</gene>
<proteinExistence type="predicted"/>
<protein>
    <recommendedName>
        <fullName evidence="3">DUF3114 domain-containing protein</fullName>
    </recommendedName>
</protein>
<keyword evidence="2" id="KW-1185">Reference proteome</keyword>
<organism evidence="1 2">
    <name type="scientific">Streptococcus ictaluri 707-05</name>
    <dbReference type="NCBI Taxonomy" id="764299"/>
    <lineage>
        <taxon>Bacteria</taxon>
        <taxon>Bacillati</taxon>
        <taxon>Bacillota</taxon>
        <taxon>Bacilli</taxon>
        <taxon>Lactobacillales</taxon>
        <taxon>Streptococcaceae</taxon>
        <taxon>Streptococcus</taxon>
    </lineage>
</organism>
<dbReference type="Proteomes" id="UP000003330">
    <property type="component" value="Unassembled WGS sequence"/>
</dbReference>
<dbReference type="RefSeq" id="WP_008090648.1">
    <property type="nucleotide sequence ID" value="NZ_AEUX02000008.1"/>
</dbReference>
<dbReference type="OrthoDB" id="2231884at2"/>
<evidence type="ECO:0000313" key="2">
    <source>
        <dbReference type="Proteomes" id="UP000003330"/>
    </source>
</evidence>